<name>A0A2R5ENQ6_9BACL</name>
<dbReference type="Proteomes" id="UP000245202">
    <property type="component" value="Unassembled WGS sequence"/>
</dbReference>
<evidence type="ECO:0000313" key="18">
    <source>
        <dbReference type="EMBL" id="GBG08292.1"/>
    </source>
</evidence>
<keyword evidence="11 15" id="KW-1133">Transmembrane helix</keyword>
<evidence type="ECO:0000256" key="14">
    <source>
        <dbReference type="SAM" id="Coils"/>
    </source>
</evidence>
<feature type="domain" description="Histidine kinase" evidence="16">
    <location>
        <begin position="462"/>
        <end position="573"/>
    </location>
</feature>
<dbReference type="InterPro" id="IPR036890">
    <property type="entry name" value="HATPase_C_sf"/>
</dbReference>
<dbReference type="GO" id="GO:0000155">
    <property type="term" value="F:phosphorelay sensor kinase activity"/>
    <property type="evidence" value="ECO:0007669"/>
    <property type="project" value="InterPro"/>
</dbReference>
<evidence type="ECO:0000259" key="17">
    <source>
        <dbReference type="PROSITE" id="PS50885"/>
    </source>
</evidence>
<dbReference type="GO" id="GO:0005524">
    <property type="term" value="F:ATP binding"/>
    <property type="evidence" value="ECO:0007669"/>
    <property type="project" value="UniProtKB-KW"/>
</dbReference>
<feature type="coiled-coil region" evidence="14">
    <location>
        <begin position="333"/>
        <end position="360"/>
    </location>
</feature>
<evidence type="ECO:0000256" key="6">
    <source>
        <dbReference type="ARBA" id="ARBA00022679"/>
    </source>
</evidence>
<organism evidence="18 19">
    <name type="scientific">Paenibacillus agaridevorans</name>
    <dbReference type="NCBI Taxonomy" id="171404"/>
    <lineage>
        <taxon>Bacteria</taxon>
        <taxon>Bacillati</taxon>
        <taxon>Bacillota</taxon>
        <taxon>Bacilli</taxon>
        <taxon>Bacillales</taxon>
        <taxon>Paenibacillaceae</taxon>
        <taxon>Paenibacillus</taxon>
    </lineage>
</organism>
<evidence type="ECO:0000256" key="1">
    <source>
        <dbReference type="ARBA" id="ARBA00000085"/>
    </source>
</evidence>
<reference evidence="18 19" key="1">
    <citation type="submission" date="2017-08" db="EMBL/GenBank/DDBJ databases">
        <title>Substantial Increase in Enzyme Production by Combined Drug-Resistance Mutations in Paenibacillus agaridevorans.</title>
        <authorList>
            <person name="Tanaka Y."/>
            <person name="Funane K."/>
            <person name="Hosaka T."/>
            <person name="Shiwa Y."/>
            <person name="Fujita N."/>
            <person name="Miyazaki T."/>
            <person name="Yoshikawa H."/>
            <person name="Murakami K."/>
            <person name="Kasahara K."/>
            <person name="Inaoka T."/>
            <person name="Hiraga Y."/>
            <person name="Ochi K."/>
        </authorList>
    </citation>
    <scope>NUCLEOTIDE SEQUENCE [LARGE SCALE GENOMIC DNA]</scope>
    <source>
        <strain evidence="18 19">T-3040</strain>
    </source>
</reference>
<evidence type="ECO:0000256" key="10">
    <source>
        <dbReference type="ARBA" id="ARBA00022840"/>
    </source>
</evidence>
<accession>A0A2R5ENQ6</accession>
<evidence type="ECO:0000256" key="9">
    <source>
        <dbReference type="ARBA" id="ARBA00022777"/>
    </source>
</evidence>
<keyword evidence="14" id="KW-0175">Coiled coil</keyword>
<dbReference type="PANTHER" id="PTHR34220:SF11">
    <property type="entry name" value="SENSOR PROTEIN KINASE HPTS"/>
    <property type="match status" value="1"/>
</dbReference>
<comment type="caution">
    <text evidence="18">The sequence shown here is derived from an EMBL/GenBank/DDBJ whole genome shotgun (WGS) entry which is preliminary data.</text>
</comment>
<evidence type="ECO:0000256" key="15">
    <source>
        <dbReference type="SAM" id="Phobius"/>
    </source>
</evidence>
<evidence type="ECO:0000256" key="4">
    <source>
        <dbReference type="ARBA" id="ARBA00022475"/>
    </source>
</evidence>
<evidence type="ECO:0000256" key="11">
    <source>
        <dbReference type="ARBA" id="ARBA00022989"/>
    </source>
</evidence>
<dbReference type="Gene3D" id="6.10.340.10">
    <property type="match status" value="1"/>
</dbReference>
<dbReference type="InterPro" id="IPR004358">
    <property type="entry name" value="Sig_transdc_His_kin-like_C"/>
</dbReference>
<dbReference type="Gene3D" id="3.30.565.10">
    <property type="entry name" value="Histidine kinase-like ATPase, C-terminal domain"/>
    <property type="match status" value="1"/>
</dbReference>
<evidence type="ECO:0000256" key="13">
    <source>
        <dbReference type="ARBA" id="ARBA00023136"/>
    </source>
</evidence>
<keyword evidence="8" id="KW-0547">Nucleotide-binding</keyword>
<dbReference type="PRINTS" id="PR00344">
    <property type="entry name" value="BCTRLSENSOR"/>
</dbReference>
<evidence type="ECO:0000313" key="19">
    <source>
        <dbReference type="Proteomes" id="UP000245202"/>
    </source>
</evidence>
<dbReference type="PANTHER" id="PTHR34220">
    <property type="entry name" value="SENSOR HISTIDINE KINASE YPDA"/>
    <property type="match status" value="1"/>
</dbReference>
<dbReference type="InterPro" id="IPR005467">
    <property type="entry name" value="His_kinase_dom"/>
</dbReference>
<dbReference type="EC" id="2.7.13.3" evidence="3"/>
<dbReference type="SUPFAM" id="SSF55874">
    <property type="entry name" value="ATPase domain of HSP90 chaperone/DNA topoisomerase II/histidine kinase"/>
    <property type="match status" value="1"/>
</dbReference>
<proteinExistence type="predicted"/>
<evidence type="ECO:0000256" key="3">
    <source>
        <dbReference type="ARBA" id="ARBA00012438"/>
    </source>
</evidence>
<protein>
    <recommendedName>
        <fullName evidence="3">histidine kinase</fullName>
        <ecNumber evidence="3">2.7.13.3</ecNumber>
    </recommendedName>
</protein>
<evidence type="ECO:0000256" key="5">
    <source>
        <dbReference type="ARBA" id="ARBA00022553"/>
    </source>
</evidence>
<dbReference type="EMBL" id="BDQX01000163">
    <property type="protein sequence ID" value="GBG08292.1"/>
    <property type="molecule type" value="Genomic_DNA"/>
</dbReference>
<dbReference type="AlphaFoldDB" id="A0A2R5ENQ6"/>
<evidence type="ECO:0000259" key="16">
    <source>
        <dbReference type="PROSITE" id="PS50109"/>
    </source>
</evidence>
<dbReference type="Pfam" id="PF06580">
    <property type="entry name" value="His_kinase"/>
    <property type="match status" value="1"/>
</dbReference>
<dbReference type="InterPro" id="IPR003660">
    <property type="entry name" value="HAMP_dom"/>
</dbReference>
<feature type="transmembrane region" description="Helical" evidence="15">
    <location>
        <begin position="278"/>
        <end position="297"/>
    </location>
</feature>
<keyword evidence="6" id="KW-0808">Transferase</keyword>
<dbReference type="SMART" id="SM00387">
    <property type="entry name" value="HATPase_c"/>
    <property type="match status" value="1"/>
</dbReference>
<dbReference type="PROSITE" id="PS50885">
    <property type="entry name" value="HAMP"/>
    <property type="match status" value="1"/>
</dbReference>
<keyword evidence="19" id="KW-1185">Reference proteome</keyword>
<keyword evidence="12" id="KW-0902">Two-component regulatory system</keyword>
<keyword evidence="13 15" id="KW-0472">Membrane</keyword>
<dbReference type="InterPro" id="IPR010559">
    <property type="entry name" value="Sig_transdc_His_kin_internal"/>
</dbReference>
<feature type="domain" description="HAMP" evidence="17">
    <location>
        <begin position="300"/>
        <end position="352"/>
    </location>
</feature>
<evidence type="ECO:0000256" key="7">
    <source>
        <dbReference type="ARBA" id="ARBA00022692"/>
    </source>
</evidence>
<evidence type="ECO:0000256" key="2">
    <source>
        <dbReference type="ARBA" id="ARBA00004651"/>
    </source>
</evidence>
<keyword evidence="4" id="KW-1003">Cell membrane</keyword>
<comment type="subcellular location">
    <subcellularLocation>
        <location evidence="2">Cell membrane</location>
        <topology evidence="2">Multi-pass membrane protein</topology>
    </subcellularLocation>
</comment>
<keyword evidence="5" id="KW-0597">Phosphoprotein</keyword>
<dbReference type="GO" id="GO:0005886">
    <property type="term" value="C:plasma membrane"/>
    <property type="evidence" value="ECO:0007669"/>
    <property type="project" value="UniProtKB-SubCell"/>
</dbReference>
<evidence type="ECO:0000256" key="8">
    <source>
        <dbReference type="ARBA" id="ARBA00022741"/>
    </source>
</evidence>
<keyword evidence="7 15" id="KW-0812">Transmembrane</keyword>
<dbReference type="Pfam" id="PF02518">
    <property type="entry name" value="HATPase_c"/>
    <property type="match status" value="1"/>
</dbReference>
<keyword evidence="9 18" id="KW-0418">Kinase</keyword>
<dbReference type="PROSITE" id="PS50109">
    <property type="entry name" value="HIS_KIN"/>
    <property type="match status" value="1"/>
</dbReference>
<evidence type="ECO:0000256" key="12">
    <source>
        <dbReference type="ARBA" id="ARBA00023012"/>
    </source>
</evidence>
<sequence>MALGYLLLVLLPIIVFGGYLYNQFYMDVMSEYSEGKQKLVVQAGDGFRSSLKQVESIHALFMNNQQLIDYLNGNYSSELQHVYNYLKDIRPLFIYAQSRDNGISSLKLYKTLPKVHSVDGELEDLDRIIEEPLALLEGVKVDEGVWLRSASSDIAELPSLTYYQRIYNNSYTKPLAVLEIKTNESLISNFFKAVDVNHNMQVRIMQGGATAYSSEGAGQDDELTASLLAMADESDQGYAYSSKQRALVNSLTIPELSTTFYFFSQMDEVFVDIRTKTLVLALILLVSLAVLTGIYYATASSIVRRILGLAKHMRRGDESNLTFYKVGKSNDEIDLLTRSYNSLVQRIDELLNTVHKAELMKKEADYLVLQAQIKPHFLYNTLESIRMLAEINNDQEVVDATYTFGRLLRYTLNSGDNETRLQHEIDNVKHYLDMHKLRMLDRLSFSIQVLTEIDDIRCPRFILQPLVENCIQHGIGQSRKRGEIDIVVRREGEELQIVIADNGPGIPAERLELIRGVLSNERDREELQNENSGHGLYNVSERIRAFYGGHTRLLIESREGEGTKYILRLTVSPLGGSAARGG</sequence>
<comment type="catalytic activity">
    <reaction evidence="1">
        <text>ATP + protein L-histidine = ADP + protein N-phospho-L-histidine.</text>
        <dbReference type="EC" id="2.7.13.3"/>
    </reaction>
</comment>
<keyword evidence="10" id="KW-0067">ATP-binding</keyword>
<gene>
    <name evidence="18" type="ORF">PAT3040_02870</name>
</gene>
<dbReference type="InterPro" id="IPR003594">
    <property type="entry name" value="HATPase_dom"/>
</dbReference>
<dbReference type="InterPro" id="IPR050640">
    <property type="entry name" value="Bact_2-comp_sensor_kinase"/>
</dbReference>